<feature type="region of interest" description="Disordered" evidence="2">
    <location>
        <begin position="1079"/>
        <end position="1113"/>
    </location>
</feature>
<feature type="region of interest" description="Disordered" evidence="2">
    <location>
        <begin position="764"/>
        <end position="840"/>
    </location>
</feature>
<dbReference type="PANTHER" id="PTHR16124:SF3">
    <property type="entry name" value="MIS18-BINDING PROTEIN 1"/>
    <property type="match status" value="1"/>
</dbReference>
<feature type="compositionally biased region" description="Polar residues" evidence="2">
    <location>
        <begin position="181"/>
        <end position="195"/>
    </location>
</feature>
<feature type="domain" description="SANTA" evidence="3">
    <location>
        <begin position="329"/>
        <end position="419"/>
    </location>
</feature>
<dbReference type="STRING" id="6290.A0A158QNG0"/>
<reference evidence="6" key="1">
    <citation type="submission" date="2016-04" db="UniProtKB">
        <authorList>
            <consortium name="WormBaseParasite"/>
        </authorList>
    </citation>
    <scope>IDENTIFICATION</scope>
</reference>
<feature type="compositionally biased region" description="Polar residues" evidence="2">
    <location>
        <begin position="258"/>
        <end position="269"/>
    </location>
</feature>
<feature type="region of interest" description="Disordered" evidence="2">
    <location>
        <begin position="241"/>
        <end position="287"/>
    </location>
</feature>
<evidence type="ECO:0000313" key="4">
    <source>
        <dbReference type="EMBL" id="VDO39897.1"/>
    </source>
</evidence>
<feature type="region of interest" description="Disordered" evidence="2">
    <location>
        <begin position="479"/>
        <end position="520"/>
    </location>
</feature>
<name>A0A158QNG0_HAEPC</name>
<dbReference type="EMBL" id="UZAF01017272">
    <property type="protein sequence ID" value="VDO39897.1"/>
    <property type="molecule type" value="Genomic_DNA"/>
</dbReference>
<accession>A0A158QNG0</accession>
<dbReference type="InterPro" id="IPR039110">
    <property type="entry name" value="KNL2-like"/>
</dbReference>
<evidence type="ECO:0000313" key="5">
    <source>
        <dbReference type="Proteomes" id="UP000268014"/>
    </source>
</evidence>
<feature type="region of interest" description="Disordered" evidence="2">
    <location>
        <begin position="168"/>
        <end position="205"/>
    </location>
</feature>
<feature type="region of interest" description="Disordered" evidence="2">
    <location>
        <begin position="579"/>
        <end position="643"/>
    </location>
</feature>
<protein>
    <submittedName>
        <fullName evidence="6">SANTA domain-containing protein</fullName>
    </submittedName>
</protein>
<evidence type="ECO:0000259" key="3">
    <source>
        <dbReference type="Pfam" id="PF09133"/>
    </source>
</evidence>
<feature type="compositionally biased region" description="Basic and acidic residues" evidence="2">
    <location>
        <begin position="820"/>
        <end position="840"/>
    </location>
</feature>
<feature type="domain" description="SANTA" evidence="3">
    <location>
        <begin position="15"/>
        <end position="109"/>
    </location>
</feature>
<evidence type="ECO:0000256" key="1">
    <source>
        <dbReference type="SAM" id="Coils"/>
    </source>
</evidence>
<dbReference type="Pfam" id="PF09133">
    <property type="entry name" value="SANTA"/>
    <property type="match status" value="2"/>
</dbReference>
<dbReference type="OrthoDB" id="2195551at2759"/>
<organism evidence="6">
    <name type="scientific">Haemonchus placei</name>
    <name type="common">Barber's pole worm</name>
    <dbReference type="NCBI Taxonomy" id="6290"/>
    <lineage>
        <taxon>Eukaryota</taxon>
        <taxon>Metazoa</taxon>
        <taxon>Ecdysozoa</taxon>
        <taxon>Nematoda</taxon>
        <taxon>Chromadorea</taxon>
        <taxon>Rhabditida</taxon>
        <taxon>Rhabditina</taxon>
        <taxon>Rhabditomorpha</taxon>
        <taxon>Strongyloidea</taxon>
        <taxon>Trichostrongylidae</taxon>
        <taxon>Haemonchus</taxon>
    </lineage>
</organism>
<sequence length="1113" mass="128231">MTGEVNKSIFQKQRISLRLWAFKYIDVEDIKSFGVCVEGYRPSDDTATTMRNWHSTAIQRRISSSLLESCTGTIYELRGCIDKELAFQYGYPFGLVAAFEYGFPKNWRDILQQYFDVVKTTNPLNASHHFSMLARRRSLNTVRGQNKLQETPGQVERLNSFAASTTLPPTIYEESEHETTKNSTLNNTKEAQTNSGEEHFCADASDTRSSSTALLDKHENKSLVNGSNELMNSAVSSDSSISFLPRQNEDPSKIDVQSPASINSQSHSIDVSPGPLFEEPTSTKRPQINEVTEGNAHTEENHPELALVQVPPRVEKPLSLKEKSDDAVELSQWSIRFAPLYSGPPLGFPKFVILGTRESHPNKWQTSVIVRVANARILYTSSTRYRLVGDIDTMDCASAGFPKEFVRMFLSGFPPDWRTRITELYNSIFGHLEASKNMIETSKDRRKEAFGHQLFEDDDDEVENFQFSHRVADSNRPLAKVSAQNRSPVDVSIRESSTKSVNKDLVPSSSQASIPAVRRSRSGRCIRPPLAEWAGQRVRYDGAGNILGIEDIMTSTNHPRGANITKALSDHYGVPLSATSRQVEKYRKPQLGVNRRPKKAPRRGTLVEYSDSSDSEGRSKNRRREPFSSDEDLPKRKCVSRSKKVGLDDHEIEKELRKDRLLLLEEARNIRKMQEKLLMLERRITEKEEMWLRKSKLERKLTARSQRHYYDDREEREEIQLREKQNFMKSYPKYNKRTAFRDEEERRYFEEKRLERKRFQEEWDRENEQISSGSDDIEDDSWCEPVRKRKKQPARKIRAKTSSSEISSLDDEMSDDEVDETMRKGKECPQQRKKEEKKEKGWNKAELHRLKLTLAAIRVVTDDDWEKVARSLGNDHSPESCKQAAIKRLKWEPPSDKGEPPPITSEIITARTGTIAHQHQTNEYTRKFMMGAGEQGDDFFRQNDVSLSESIPNVTEFGADDSLLEVLRTPVDVAIQRKGPKRGQFFPEPIDDDTPIRRRSSCVLMATPTNSAQRERQDRYLHHIMHKGHYRNDISRMNHTRNTTRTDTFRDYPGTNKMNTFASLHEDLEDVAKMTRKATRKRNEELDENSDMELELDENHFDDSGDFEVFRND</sequence>
<feature type="compositionally biased region" description="Basic and acidic residues" evidence="2">
    <location>
        <begin position="615"/>
        <end position="635"/>
    </location>
</feature>
<keyword evidence="5" id="KW-1185">Reference proteome</keyword>
<evidence type="ECO:0000256" key="2">
    <source>
        <dbReference type="SAM" id="MobiDB-lite"/>
    </source>
</evidence>
<gene>
    <name evidence="4" type="ORF">HPLM_LOCUS10350</name>
</gene>
<dbReference type="AlphaFoldDB" id="A0A158QNG0"/>
<dbReference type="Proteomes" id="UP000268014">
    <property type="component" value="Unassembled WGS sequence"/>
</dbReference>
<dbReference type="GO" id="GO:0000775">
    <property type="term" value="C:chromosome, centromeric region"/>
    <property type="evidence" value="ECO:0007669"/>
    <property type="project" value="TreeGrafter"/>
</dbReference>
<feature type="compositionally biased region" description="Basic and acidic residues" evidence="2">
    <location>
        <begin position="1097"/>
        <end position="1113"/>
    </location>
</feature>
<proteinExistence type="predicted"/>
<reference evidence="4 5" key="2">
    <citation type="submission" date="2018-11" db="EMBL/GenBank/DDBJ databases">
        <authorList>
            <consortium name="Pathogen Informatics"/>
        </authorList>
    </citation>
    <scope>NUCLEOTIDE SEQUENCE [LARGE SCALE GENOMIC DNA]</scope>
    <source>
        <strain evidence="4 5">MHpl1</strain>
    </source>
</reference>
<dbReference type="PANTHER" id="PTHR16124">
    <property type="entry name" value="MIS18-BINDING PROTEIN 1"/>
    <property type="match status" value="1"/>
</dbReference>
<feature type="coiled-coil region" evidence="1">
    <location>
        <begin position="663"/>
        <end position="690"/>
    </location>
</feature>
<dbReference type="WBParaSite" id="HPLM_0001035801-mRNA-1">
    <property type="protein sequence ID" value="HPLM_0001035801-mRNA-1"/>
    <property type="gene ID" value="HPLM_0001035801"/>
</dbReference>
<feature type="compositionally biased region" description="Basic residues" evidence="2">
    <location>
        <begin position="787"/>
        <end position="799"/>
    </location>
</feature>
<dbReference type="InterPro" id="IPR015216">
    <property type="entry name" value="SANTA"/>
</dbReference>
<feature type="compositionally biased region" description="Acidic residues" evidence="2">
    <location>
        <begin position="1085"/>
        <end position="1096"/>
    </location>
</feature>
<feature type="compositionally biased region" description="Acidic residues" evidence="2">
    <location>
        <begin position="808"/>
        <end position="819"/>
    </location>
</feature>
<evidence type="ECO:0000313" key="6">
    <source>
        <dbReference type="WBParaSite" id="HPLM_0001035801-mRNA-1"/>
    </source>
</evidence>
<keyword evidence="1" id="KW-0175">Coiled coil</keyword>
<dbReference type="OMA" id="LWIFKFI"/>